<evidence type="ECO:0000256" key="10">
    <source>
        <dbReference type="ARBA" id="ARBA00023012"/>
    </source>
</evidence>
<dbReference type="SUPFAM" id="SSF55781">
    <property type="entry name" value="GAF domain-like"/>
    <property type="match status" value="2"/>
</dbReference>
<comment type="catalytic activity">
    <reaction evidence="1">
        <text>ATP + protein L-histidine = ADP + protein N-phospho-L-histidine.</text>
        <dbReference type="EC" id="2.7.13.3"/>
    </reaction>
</comment>
<dbReference type="Pfam" id="PF08446">
    <property type="entry name" value="PAS_2"/>
    <property type="match status" value="1"/>
</dbReference>
<organism evidence="14 15">
    <name type="scientific">Pseudomonas mucidolens</name>
    <dbReference type="NCBI Taxonomy" id="46679"/>
    <lineage>
        <taxon>Bacteria</taxon>
        <taxon>Pseudomonadati</taxon>
        <taxon>Pseudomonadota</taxon>
        <taxon>Gammaproteobacteria</taxon>
        <taxon>Pseudomonadales</taxon>
        <taxon>Pseudomonadaceae</taxon>
        <taxon>Pseudomonas</taxon>
    </lineage>
</organism>
<evidence type="ECO:0000256" key="6">
    <source>
        <dbReference type="ARBA" id="ARBA00022606"/>
    </source>
</evidence>
<dbReference type="SMART" id="SM00065">
    <property type="entry name" value="GAF"/>
    <property type="match status" value="1"/>
</dbReference>
<evidence type="ECO:0000259" key="12">
    <source>
        <dbReference type="PROSITE" id="PS50046"/>
    </source>
</evidence>
<keyword evidence="7" id="KW-0808">Transferase</keyword>
<dbReference type="InterPro" id="IPR003661">
    <property type="entry name" value="HisK_dim/P_dom"/>
</dbReference>
<dbReference type="GO" id="GO:0009584">
    <property type="term" value="P:detection of visible light"/>
    <property type="evidence" value="ECO:0007669"/>
    <property type="project" value="InterPro"/>
</dbReference>
<dbReference type="Pfam" id="PF01590">
    <property type="entry name" value="GAF"/>
    <property type="match status" value="1"/>
</dbReference>
<dbReference type="STRING" id="46679.SAMN05216202_3594"/>
<dbReference type="InterPro" id="IPR005467">
    <property type="entry name" value="His_kinase_dom"/>
</dbReference>
<dbReference type="FunFam" id="3.30.565.10:FF:000006">
    <property type="entry name" value="Sensor histidine kinase WalK"/>
    <property type="match status" value="1"/>
</dbReference>
<dbReference type="InterPro" id="IPR003018">
    <property type="entry name" value="GAF"/>
</dbReference>
<dbReference type="RefSeq" id="WP_084379980.1">
    <property type="nucleotide sequence ID" value="NZ_LS483433.1"/>
</dbReference>
<dbReference type="InterPro" id="IPR050736">
    <property type="entry name" value="Sensor_HK_Regulatory"/>
</dbReference>
<dbReference type="AlphaFoldDB" id="A0A1H2NFA0"/>
<evidence type="ECO:0000313" key="14">
    <source>
        <dbReference type="EMBL" id="SDV04044.1"/>
    </source>
</evidence>
<dbReference type="PROSITE" id="PS50109">
    <property type="entry name" value="HIS_KIN"/>
    <property type="match status" value="1"/>
</dbReference>
<dbReference type="Gene3D" id="3.30.450.40">
    <property type="match status" value="1"/>
</dbReference>
<dbReference type="PANTHER" id="PTHR43711:SF1">
    <property type="entry name" value="HISTIDINE KINASE 1"/>
    <property type="match status" value="1"/>
</dbReference>
<dbReference type="SMART" id="SM00387">
    <property type="entry name" value="HATPase_c"/>
    <property type="match status" value="1"/>
</dbReference>
<dbReference type="Gene3D" id="3.30.565.10">
    <property type="entry name" value="Histidine kinase-like ATPase, C-terminal domain"/>
    <property type="match status" value="1"/>
</dbReference>
<keyword evidence="15" id="KW-1185">Reference proteome</keyword>
<feature type="domain" description="Phytochrome chromophore attachment site" evidence="12">
    <location>
        <begin position="145"/>
        <end position="303"/>
    </location>
</feature>
<dbReference type="PANTHER" id="PTHR43711">
    <property type="entry name" value="TWO-COMPONENT HISTIDINE KINASE"/>
    <property type="match status" value="1"/>
</dbReference>
<evidence type="ECO:0000256" key="2">
    <source>
        <dbReference type="ARBA" id="ARBA00006402"/>
    </source>
</evidence>
<dbReference type="InterPro" id="IPR036097">
    <property type="entry name" value="HisK_dim/P_sf"/>
</dbReference>
<evidence type="ECO:0000256" key="11">
    <source>
        <dbReference type="ARBA" id="ARBA00023170"/>
    </source>
</evidence>
<dbReference type="InterPro" id="IPR035965">
    <property type="entry name" value="PAS-like_dom_sf"/>
</dbReference>
<dbReference type="InterPro" id="IPR013515">
    <property type="entry name" value="Phytochrome_cen-reg"/>
</dbReference>
<dbReference type="InterPro" id="IPR036890">
    <property type="entry name" value="HATPase_C_sf"/>
</dbReference>
<keyword evidence="8 14" id="KW-0418">Kinase</keyword>
<keyword evidence="11" id="KW-0675">Receptor</keyword>
<dbReference type="Gene3D" id="1.10.287.130">
    <property type="match status" value="1"/>
</dbReference>
<protein>
    <recommendedName>
        <fullName evidence="3">histidine kinase</fullName>
        <ecNumber evidence="3">2.7.13.3</ecNumber>
    </recommendedName>
</protein>
<dbReference type="SMART" id="SM00388">
    <property type="entry name" value="HisKA"/>
    <property type="match status" value="1"/>
</dbReference>
<dbReference type="SUPFAM" id="SSF55874">
    <property type="entry name" value="ATPase domain of HSP90 chaperone/DNA topoisomerase II/histidine kinase"/>
    <property type="match status" value="1"/>
</dbReference>
<dbReference type="EC" id="2.7.13.3" evidence="3"/>
<dbReference type="Pfam" id="PF00512">
    <property type="entry name" value="HisKA"/>
    <property type="match status" value="1"/>
</dbReference>
<feature type="domain" description="Histidine kinase" evidence="13">
    <location>
        <begin position="524"/>
        <end position="742"/>
    </location>
</feature>
<dbReference type="Proteomes" id="UP000198600">
    <property type="component" value="Chromosome I"/>
</dbReference>
<dbReference type="GO" id="GO:0006355">
    <property type="term" value="P:regulation of DNA-templated transcription"/>
    <property type="evidence" value="ECO:0007669"/>
    <property type="project" value="InterPro"/>
</dbReference>
<dbReference type="InterPro" id="IPR043150">
    <property type="entry name" value="Phytochrome_PHY_sf"/>
</dbReference>
<evidence type="ECO:0000256" key="5">
    <source>
        <dbReference type="ARBA" id="ARBA00022553"/>
    </source>
</evidence>
<evidence type="ECO:0000256" key="1">
    <source>
        <dbReference type="ARBA" id="ARBA00000085"/>
    </source>
</evidence>
<evidence type="ECO:0000256" key="9">
    <source>
        <dbReference type="ARBA" id="ARBA00022991"/>
    </source>
</evidence>
<gene>
    <name evidence="14" type="ORF">SAMN05216202_3594</name>
</gene>
<dbReference type="CDD" id="cd00082">
    <property type="entry name" value="HisKA"/>
    <property type="match status" value="1"/>
</dbReference>
<keyword evidence="10" id="KW-0902">Two-component regulatory system</keyword>
<evidence type="ECO:0000256" key="8">
    <source>
        <dbReference type="ARBA" id="ARBA00022777"/>
    </source>
</evidence>
<evidence type="ECO:0000256" key="7">
    <source>
        <dbReference type="ARBA" id="ARBA00022679"/>
    </source>
</evidence>
<dbReference type="InterPro" id="IPR003594">
    <property type="entry name" value="HATPase_dom"/>
</dbReference>
<dbReference type="OrthoDB" id="9808408at2"/>
<name>A0A1H2NFA0_9PSED</name>
<evidence type="ECO:0000256" key="3">
    <source>
        <dbReference type="ARBA" id="ARBA00012438"/>
    </source>
</evidence>
<dbReference type="Pfam" id="PF00360">
    <property type="entry name" value="PHY"/>
    <property type="match status" value="1"/>
</dbReference>
<dbReference type="EMBL" id="LT629802">
    <property type="protein sequence ID" value="SDV04044.1"/>
    <property type="molecule type" value="Genomic_DNA"/>
</dbReference>
<dbReference type="Pfam" id="PF02518">
    <property type="entry name" value="HATPase_c"/>
    <property type="match status" value="1"/>
</dbReference>
<dbReference type="PRINTS" id="PR01033">
    <property type="entry name" value="PHYTOCHROME"/>
</dbReference>
<dbReference type="GO" id="GO:0009881">
    <property type="term" value="F:photoreceptor activity"/>
    <property type="evidence" value="ECO:0007669"/>
    <property type="project" value="UniProtKB-KW"/>
</dbReference>
<dbReference type="InterPro" id="IPR029016">
    <property type="entry name" value="GAF-like_dom_sf"/>
</dbReference>
<dbReference type="GO" id="GO:0005886">
    <property type="term" value="C:plasma membrane"/>
    <property type="evidence" value="ECO:0007669"/>
    <property type="project" value="UniProtKB-ARBA"/>
</dbReference>
<dbReference type="CDD" id="cd00075">
    <property type="entry name" value="HATPase"/>
    <property type="match status" value="1"/>
</dbReference>
<dbReference type="SUPFAM" id="SSF47384">
    <property type="entry name" value="Homodimeric domain of signal transducing histidine kinase"/>
    <property type="match status" value="1"/>
</dbReference>
<accession>A0A1H2NFA0</accession>
<comment type="similarity">
    <text evidence="2">In the N-terminal section; belongs to the phytochrome family.</text>
</comment>
<dbReference type="InterPro" id="IPR013654">
    <property type="entry name" value="PAS_2"/>
</dbReference>
<dbReference type="GO" id="GO:0000155">
    <property type="term" value="F:phosphorelay sensor kinase activity"/>
    <property type="evidence" value="ECO:0007669"/>
    <property type="project" value="InterPro"/>
</dbReference>
<keyword evidence="4" id="KW-0600">Photoreceptor protein</keyword>
<keyword evidence="9" id="KW-0157">Chromophore</keyword>
<dbReference type="SUPFAM" id="SSF55785">
    <property type="entry name" value="PYP-like sensor domain (PAS domain)"/>
    <property type="match status" value="1"/>
</dbReference>
<dbReference type="InterPro" id="IPR016132">
    <property type="entry name" value="Phyto_chromo_attachment"/>
</dbReference>
<keyword evidence="5" id="KW-0597">Phosphoprotein</keyword>
<proteinExistence type="inferred from homology"/>
<evidence type="ECO:0000313" key="15">
    <source>
        <dbReference type="Proteomes" id="UP000198600"/>
    </source>
</evidence>
<evidence type="ECO:0000256" key="4">
    <source>
        <dbReference type="ARBA" id="ARBA00022543"/>
    </source>
</evidence>
<dbReference type="PROSITE" id="PS50046">
    <property type="entry name" value="PHYTOCHROME_2"/>
    <property type="match status" value="1"/>
</dbReference>
<dbReference type="Gene3D" id="3.30.450.20">
    <property type="entry name" value="PAS domain"/>
    <property type="match status" value="1"/>
</dbReference>
<reference evidence="15" key="1">
    <citation type="submission" date="2016-10" db="EMBL/GenBank/DDBJ databases">
        <authorList>
            <person name="Varghese N."/>
            <person name="Submissions S."/>
        </authorList>
    </citation>
    <scope>NUCLEOTIDE SEQUENCE [LARGE SCALE GENOMIC DNA]</scope>
    <source>
        <strain evidence="15">LMG 2223</strain>
    </source>
</reference>
<sequence>MKPEDFEELLANCADEPIRFPGAIQPHGVLLTLSEPGLQIVQVSANVADLFNQQPEALLGQPLHALIGTEPAEAVLQMLLHNTFIDAPALHITLHGSEFEGLLHRHQGVLVLEFEPLIKHFQPTALNGRTSNLSKMLQRLQSAKTLQALYEISVTEIQAMTGYDRVLIYRFEEEGHGQVIAEASAPAMELFNGLFFPASDIPEQARELYRSNWLRIIPNADYEPVPLVPKLRPDTGQPLDLTFATLRSVSPIHCQYMKNMGVLSSMSISLMKGDKLWGLISCGNRQPLYIPHQLRTVCQSIGQVLSLQISAMEALDISRQREEKVEALTLLNQAMIASAQNVFEGLTECPQVLMDLVQASGVAIIDDKQLHCYGNCPEPVQIRALHKWLQETGQSVFASHNLSSVYPPAAHYQHVASGVLAMSLPKPVDNGVLWFRPEVSESINWSGDPRKSLDLENLDAGMRLRPRTSFEIWKVKMAGISSRWSHGERFAAHDLRRSALENDLARQVQREQQAVRARDELVAVVSHDLRNPMTVISMLCGMMQKAFSSDGSHSSRRISSAIDTMQQAAARMNVLLEDLLDTSKIEAGRYTVKPVPLDVSQIFEEACSLLAPLALEKSIDLSFHAEPGLQINADPERLFQVLSNLIGNAIKFTPRQGNVGVSAMGNDQEIVFSVRDSGEGIAPDQLPHVFDRYWTQTENNPSGTGLGLYITQGIVKAHGGRIEAESELGRGSEFRFTVPRVTLAPGT</sequence>
<dbReference type="InterPro" id="IPR001294">
    <property type="entry name" value="Phytochrome"/>
</dbReference>
<keyword evidence="6" id="KW-0716">Sensory transduction</keyword>
<dbReference type="Gene3D" id="3.30.450.270">
    <property type="match status" value="1"/>
</dbReference>
<evidence type="ECO:0000259" key="13">
    <source>
        <dbReference type="PROSITE" id="PS50109"/>
    </source>
</evidence>